<dbReference type="Proteomes" id="UP000095287">
    <property type="component" value="Unplaced"/>
</dbReference>
<protein>
    <submittedName>
        <fullName evidence="4">Uncharacterized protein</fullName>
    </submittedName>
</protein>
<organism evidence="3 4">
    <name type="scientific">Steinernema glaseri</name>
    <dbReference type="NCBI Taxonomy" id="37863"/>
    <lineage>
        <taxon>Eukaryota</taxon>
        <taxon>Metazoa</taxon>
        <taxon>Ecdysozoa</taxon>
        <taxon>Nematoda</taxon>
        <taxon>Chromadorea</taxon>
        <taxon>Rhabditida</taxon>
        <taxon>Tylenchina</taxon>
        <taxon>Panagrolaimomorpha</taxon>
        <taxon>Strongyloidoidea</taxon>
        <taxon>Steinernematidae</taxon>
        <taxon>Steinernema</taxon>
    </lineage>
</organism>
<evidence type="ECO:0000256" key="2">
    <source>
        <dbReference type="SAM" id="Phobius"/>
    </source>
</evidence>
<dbReference type="WBParaSite" id="L893_g34068.t1">
    <property type="protein sequence ID" value="L893_g34068.t1"/>
    <property type="gene ID" value="L893_g34068"/>
</dbReference>
<dbReference type="AlphaFoldDB" id="A0A1I8AA07"/>
<keyword evidence="3" id="KW-1185">Reference proteome</keyword>
<evidence type="ECO:0000313" key="4">
    <source>
        <dbReference type="WBParaSite" id="L893_g34068.t1"/>
    </source>
</evidence>
<keyword evidence="2" id="KW-1133">Transmembrane helix</keyword>
<sequence length="239" mass="26941">MSADGIPHSESDSSLGSAEIVADLRSALMKLEKERSELEDVLDAYATQETVLQSEMYCLSDLCMKLLSQTSLVGEALMTQKRHYAVQLTGVEEQRLSAENSYARDLEHLTSSIWKLSAQNDKLEEEKSFGLEKLKKLQEEIERRDKRHEGTRKEITDISKLLEKLISDVAEYEQTRKTEVAKLTQRIATLRKENTELGAKKNAKNTDGKSAVNQDALMVVFAVFVLIFLAVAIFLANRV</sequence>
<feature type="coiled-coil region" evidence="1">
    <location>
        <begin position="106"/>
        <end position="200"/>
    </location>
</feature>
<keyword evidence="1" id="KW-0175">Coiled coil</keyword>
<keyword evidence="2" id="KW-0472">Membrane</keyword>
<feature type="coiled-coil region" evidence="1">
    <location>
        <begin position="21"/>
        <end position="48"/>
    </location>
</feature>
<evidence type="ECO:0000256" key="1">
    <source>
        <dbReference type="SAM" id="Coils"/>
    </source>
</evidence>
<keyword evidence="2" id="KW-0812">Transmembrane</keyword>
<evidence type="ECO:0000313" key="3">
    <source>
        <dbReference type="Proteomes" id="UP000095287"/>
    </source>
</evidence>
<name>A0A1I8AA07_9BILA</name>
<proteinExistence type="predicted"/>
<accession>A0A1I8AA07</accession>
<reference evidence="4" key="1">
    <citation type="submission" date="2016-11" db="UniProtKB">
        <authorList>
            <consortium name="WormBaseParasite"/>
        </authorList>
    </citation>
    <scope>IDENTIFICATION</scope>
</reference>
<feature type="transmembrane region" description="Helical" evidence="2">
    <location>
        <begin position="216"/>
        <end position="236"/>
    </location>
</feature>